<accession>A0A931I2Y6</accession>
<evidence type="ECO:0000256" key="4">
    <source>
        <dbReference type="ARBA" id="ARBA00022692"/>
    </source>
</evidence>
<evidence type="ECO:0000256" key="1">
    <source>
        <dbReference type="ARBA" id="ARBA00004651"/>
    </source>
</evidence>
<protein>
    <recommendedName>
        <fullName evidence="7">TRAP transporter small permease protein</fullName>
    </recommendedName>
</protein>
<evidence type="ECO:0000313" key="10">
    <source>
        <dbReference type="Proteomes" id="UP000631694"/>
    </source>
</evidence>
<evidence type="ECO:0000259" key="8">
    <source>
        <dbReference type="Pfam" id="PF04290"/>
    </source>
</evidence>
<feature type="domain" description="Tripartite ATP-independent periplasmic transporters DctQ component" evidence="8">
    <location>
        <begin position="33"/>
        <end position="160"/>
    </location>
</feature>
<keyword evidence="2 7" id="KW-0813">Transport</keyword>
<dbReference type="Pfam" id="PF04290">
    <property type="entry name" value="DctQ"/>
    <property type="match status" value="1"/>
</dbReference>
<evidence type="ECO:0000313" key="9">
    <source>
        <dbReference type="EMBL" id="MBH0238489.1"/>
    </source>
</evidence>
<comment type="caution">
    <text evidence="7">Lacks conserved residue(s) required for the propagation of feature annotation.</text>
</comment>
<feature type="transmembrane region" description="Helical" evidence="7">
    <location>
        <begin position="132"/>
        <end position="154"/>
    </location>
</feature>
<keyword evidence="10" id="KW-1185">Reference proteome</keyword>
<evidence type="ECO:0000256" key="2">
    <source>
        <dbReference type="ARBA" id="ARBA00022448"/>
    </source>
</evidence>
<comment type="caution">
    <text evidence="9">The sequence shown here is derived from an EMBL/GenBank/DDBJ whole genome shotgun (WGS) entry which is preliminary data.</text>
</comment>
<organism evidence="9 10">
    <name type="scientific">Methylobrevis albus</name>
    <dbReference type="NCBI Taxonomy" id="2793297"/>
    <lineage>
        <taxon>Bacteria</taxon>
        <taxon>Pseudomonadati</taxon>
        <taxon>Pseudomonadota</taxon>
        <taxon>Alphaproteobacteria</taxon>
        <taxon>Hyphomicrobiales</taxon>
        <taxon>Pleomorphomonadaceae</taxon>
        <taxon>Methylobrevis</taxon>
    </lineage>
</organism>
<evidence type="ECO:0000256" key="7">
    <source>
        <dbReference type="RuleBase" id="RU369079"/>
    </source>
</evidence>
<comment type="similarity">
    <text evidence="7">Belongs to the TRAP transporter small permease family.</text>
</comment>
<gene>
    <name evidence="9" type="ORF">I5731_11700</name>
</gene>
<proteinExistence type="inferred from homology"/>
<dbReference type="AlphaFoldDB" id="A0A931I2Y6"/>
<comment type="subcellular location">
    <subcellularLocation>
        <location evidence="7">Cell inner membrane</location>
        <topology evidence="7">Multi-pass membrane protein</topology>
    </subcellularLocation>
    <subcellularLocation>
        <location evidence="1">Cell membrane</location>
        <topology evidence="1">Multi-pass membrane protein</topology>
    </subcellularLocation>
</comment>
<evidence type="ECO:0000256" key="6">
    <source>
        <dbReference type="ARBA" id="ARBA00023136"/>
    </source>
</evidence>
<keyword evidence="5 7" id="KW-1133">Transmembrane helix</keyword>
<feature type="transmembrane region" description="Helical" evidence="7">
    <location>
        <begin position="12"/>
        <end position="36"/>
    </location>
</feature>
<evidence type="ECO:0000256" key="3">
    <source>
        <dbReference type="ARBA" id="ARBA00022475"/>
    </source>
</evidence>
<dbReference type="InterPro" id="IPR055348">
    <property type="entry name" value="DctQ"/>
</dbReference>
<sequence>MTFETIDRAIAVLGRGVGLLLDTIIALLVAGLLVIVFSQFIDRNYVTFWRDSPEEYVKIGLTWLCYVGIARAFSTDETIRITFLHEVLPKPAILVIETLLDLLLLVLLAILTVKSIVMVQMAQYQIVLGTDFSLAVPATGVLVGVVLLIPLIAWRLVRRLAIQAGWLQG</sequence>
<comment type="subunit">
    <text evidence="7">The complex comprises the extracytoplasmic solute receptor protein and the two transmembrane proteins.</text>
</comment>
<keyword evidence="4 7" id="KW-0812">Transmembrane</keyword>
<dbReference type="RefSeq" id="WP_197311554.1">
    <property type="nucleotide sequence ID" value="NZ_JADZLT010000050.1"/>
</dbReference>
<keyword evidence="3" id="KW-1003">Cell membrane</keyword>
<dbReference type="GO" id="GO:0022857">
    <property type="term" value="F:transmembrane transporter activity"/>
    <property type="evidence" value="ECO:0007669"/>
    <property type="project" value="UniProtKB-UniRule"/>
</dbReference>
<keyword evidence="7" id="KW-0997">Cell inner membrane</keyword>
<reference evidence="9" key="1">
    <citation type="submission" date="2020-12" db="EMBL/GenBank/DDBJ databases">
        <title>Methylobrevis albus sp. nov., isolated from fresh water lack sediment.</title>
        <authorList>
            <person name="Zou Q."/>
        </authorList>
    </citation>
    <scope>NUCLEOTIDE SEQUENCE</scope>
    <source>
        <strain evidence="9">L22</strain>
    </source>
</reference>
<comment type="function">
    <text evidence="7">Part of the tripartite ATP-independent periplasmic (TRAP) transport system.</text>
</comment>
<dbReference type="Proteomes" id="UP000631694">
    <property type="component" value="Unassembled WGS sequence"/>
</dbReference>
<dbReference type="GO" id="GO:0005886">
    <property type="term" value="C:plasma membrane"/>
    <property type="evidence" value="ECO:0007669"/>
    <property type="project" value="UniProtKB-SubCell"/>
</dbReference>
<dbReference type="EMBL" id="JADZLT010000050">
    <property type="protein sequence ID" value="MBH0238489.1"/>
    <property type="molecule type" value="Genomic_DNA"/>
</dbReference>
<name>A0A931I2Y6_9HYPH</name>
<evidence type="ECO:0000256" key="5">
    <source>
        <dbReference type="ARBA" id="ARBA00022989"/>
    </source>
</evidence>
<keyword evidence="6 7" id="KW-0472">Membrane</keyword>